<dbReference type="PANTHER" id="PTHR30329">
    <property type="entry name" value="STATOR ELEMENT OF FLAGELLAR MOTOR COMPLEX"/>
    <property type="match status" value="1"/>
</dbReference>
<dbReference type="Proteomes" id="UP000077013">
    <property type="component" value="Unassembled WGS sequence"/>
</dbReference>
<gene>
    <name evidence="5" type="ORF">ULVI_06275</name>
</gene>
<dbReference type="STRING" id="1763537.ULVI_06275"/>
<evidence type="ECO:0000256" key="1">
    <source>
        <dbReference type="PROSITE-ProRule" id="PRU00473"/>
    </source>
</evidence>
<dbReference type="Gene3D" id="3.30.1330.60">
    <property type="entry name" value="OmpA-like domain"/>
    <property type="match status" value="2"/>
</dbReference>
<feature type="region of interest" description="Disordered" evidence="2">
    <location>
        <begin position="288"/>
        <end position="313"/>
    </location>
</feature>
<feature type="domain" description="OmpA-like" evidence="4">
    <location>
        <begin position="197"/>
        <end position="313"/>
    </location>
</feature>
<evidence type="ECO:0000313" key="6">
    <source>
        <dbReference type="Proteomes" id="UP000077013"/>
    </source>
</evidence>
<evidence type="ECO:0000256" key="3">
    <source>
        <dbReference type="SAM" id="Phobius"/>
    </source>
</evidence>
<protein>
    <recommendedName>
        <fullName evidence="4">OmpA-like domain-containing protein</fullName>
    </recommendedName>
</protein>
<evidence type="ECO:0000259" key="4">
    <source>
        <dbReference type="PROSITE" id="PS51123"/>
    </source>
</evidence>
<dbReference type="Pfam" id="PF00691">
    <property type="entry name" value="OmpA"/>
    <property type="match status" value="1"/>
</dbReference>
<accession>A0A167J4W2</accession>
<evidence type="ECO:0000313" key="5">
    <source>
        <dbReference type="EMBL" id="OAB80340.1"/>
    </source>
</evidence>
<dbReference type="EMBL" id="LRXL01000026">
    <property type="protein sequence ID" value="OAB80340.1"/>
    <property type="molecule type" value="Genomic_DNA"/>
</dbReference>
<dbReference type="RefSeq" id="WP_068590824.1">
    <property type="nucleotide sequence ID" value="NZ_LRXL01000026.1"/>
</dbReference>
<keyword evidence="1 3" id="KW-0472">Membrane</keyword>
<dbReference type="PROSITE" id="PS51123">
    <property type="entry name" value="OMPA_2"/>
    <property type="match status" value="1"/>
</dbReference>
<feature type="transmembrane region" description="Helical" evidence="3">
    <location>
        <begin position="5"/>
        <end position="23"/>
    </location>
</feature>
<sequence length="313" mass="34737">MSKRTLYLIGILVTILIGTYFFWKLCCSSCCDTVQYNENIVQPANTKKEVDIKIATGNEFVVSDAVGDFNYSSSNNFDFNSSEATYLEPLSDGVRVGIDTLKTYFSENPNKYLNITGWYTSEEENKSAFPNLGIARANSIKNYLVSSGIPSNKINTLGALHDDMVLDKTTYRGPVSFGIKTVDETLQEKETEEMNALRDRIRNNPLVLHFNSGATSITLSETQRKKFADISTYLDKVTGATIKITGHTDNTGSGETNFLLGKKRTEFAKAYFTKNGIDATKIKTISRGPDDPIASNKTEAGRSKNRRTVITIN</sequence>
<reference evidence="5 6" key="1">
    <citation type="submission" date="2016-02" db="EMBL/GenBank/DDBJ databases">
        <title>Ulvibacter sp. LPB0005, isolated from Thais luteostoma.</title>
        <authorList>
            <person name="Shin S.-K."/>
            <person name="Yi H."/>
        </authorList>
    </citation>
    <scope>NUCLEOTIDE SEQUENCE [LARGE SCALE GENOMIC DNA]</scope>
    <source>
        <strain evidence="5 6">LPB0005</strain>
    </source>
</reference>
<dbReference type="SUPFAM" id="SSF103088">
    <property type="entry name" value="OmpA-like"/>
    <property type="match status" value="2"/>
</dbReference>
<keyword evidence="3" id="KW-0812">Transmembrane</keyword>
<proteinExistence type="predicted"/>
<dbReference type="InterPro" id="IPR050330">
    <property type="entry name" value="Bact_OuterMem_StrucFunc"/>
</dbReference>
<comment type="caution">
    <text evidence="5">The sequence shown here is derived from an EMBL/GenBank/DDBJ whole genome shotgun (WGS) entry which is preliminary data.</text>
</comment>
<dbReference type="PANTHER" id="PTHR30329:SF21">
    <property type="entry name" value="LIPOPROTEIN YIAD-RELATED"/>
    <property type="match status" value="1"/>
</dbReference>
<dbReference type="AlphaFoldDB" id="A0A167J4W2"/>
<dbReference type="InterPro" id="IPR036737">
    <property type="entry name" value="OmpA-like_sf"/>
</dbReference>
<evidence type="ECO:0000256" key="2">
    <source>
        <dbReference type="SAM" id="MobiDB-lite"/>
    </source>
</evidence>
<keyword evidence="6" id="KW-1185">Reference proteome</keyword>
<name>A0A167J4W2_9FLAO</name>
<dbReference type="CDD" id="cd07185">
    <property type="entry name" value="OmpA_C-like"/>
    <property type="match status" value="1"/>
</dbReference>
<dbReference type="GO" id="GO:0016020">
    <property type="term" value="C:membrane"/>
    <property type="evidence" value="ECO:0007669"/>
    <property type="project" value="UniProtKB-UniRule"/>
</dbReference>
<dbReference type="InterPro" id="IPR006665">
    <property type="entry name" value="OmpA-like"/>
</dbReference>
<dbReference type="OrthoDB" id="9763897at2"/>
<organism evidence="5 6">
    <name type="scientific">Cochleicola gelatinilyticus</name>
    <dbReference type="NCBI Taxonomy" id="1763537"/>
    <lineage>
        <taxon>Bacteria</taxon>
        <taxon>Pseudomonadati</taxon>
        <taxon>Bacteroidota</taxon>
        <taxon>Flavobacteriia</taxon>
        <taxon>Flavobacteriales</taxon>
        <taxon>Flavobacteriaceae</taxon>
        <taxon>Cochleicola</taxon>
    </lineage>
</organism>
<keyword evidence="3" id="KW-1133">Transmembrane helix</keyword>